<dbReference type="SUPFAM" id="SSF52096">
    <property type="entry name" value="ClpP/crotonase"/>
    <property type="match status" value="1"/>
</dbReference>
<reference evidence="4" key="1">
    <citation type="journal article" date="2014" name="Int. J. Syst. Evol. Microbiol.">
        <title>Complete genome of a new Firmicutes species belonging to the dominant human colonic microbiota ('Ruminococcus bicirculans') reveals two chromosomes and a selective capacity to utilize plant glucans.</title>
        <authorList>
            <consortium name="NISC Comparative Sequencing Program"/>
            <person name="Wegmann U."/>
            <person name="Louis P."/>
            <person name="Goesmann A."/>
            <person name="Henrissat B."/>
            <person name="Duncan S.H."/>
            <person name="Flint H.J."/>
        </authorList>
    </citation>
    <scope>NUCLEOTIDE SEQUENCE</scope>
    <source>
        <strain evidence="4">NBRC 109054</strain>
    </source>
</reference>
<evidence type="ECO:0000313" key="6">
    <source>
        <dbReference type="Proteomes" id="UP001596353"/>
    </source>
</evidence>
<keyword evidence="6" id="KW-1185">Reference proteome</keyword>
<organism evidence="4 6">
    <name type="scientific">Sulfitobacter porphyrae</name>
    <dbReference type="NCBI Taxonomy" id="1246864"/>
    <lineage>
        <taxon>Bacteria</taxon>
        <taxon>Pseudomonadati</taxon>
        <taxon>Pseudomonadota</taxon>
        <taxon>Alphaproteobacteria</taxon>
        <taxon>Rhodobacterales</taxon>
        <taxon>Roseobacteraceae</taxon>
        <taxon>Sulfitobacter</taxon>
    </lineage>
</organism>
<dbReference type="Pfam" id="PF01039">
    <property type="entry name" value="Carboxyl_trans"/>
    <property type="match status" value="1"/>
</dbReference>
<dbReference type="EMBL" id="JBHSWG010000010">
    <property type="protein sequence ID" value="MFC6763327.1"/>
    <property type="molecule type" value="Genomic_DNA"/>
</dbReference>
<dbReference type="EMBL" id="JBHSWG010000007">
    <property type="protein sequence ID" value="MFC6762969.1"/>
    <property type="molecule type" value="Genomic_DNA"/>
</dbReference>
<keyword evidence="4" id="KW-0808">Transferase</keyword>
<reference evidence="6" key="2">
    <citation type="journal article" date="2019" name="Int. J. Syst. Evol. Microbiol.">
        <title>The Global Catalogue of Microorganisms (GCM) 10K type strain sequencing project: providing services to taxonomists for standard genome sequencing and annotation.</title>
        <authorList>
            <consortium name="The Broad Institute Genomics Platform"/>
            <consortium name="The Broad Institute Genome Sequencing Center for Infectious Disease"/>
            <person name="Wu L."/>
            <person name="Ma J."/>
        </authorList>
    </citation>
    <scope>NUCLEOTIDE SEQUENCE [LARGE SCALE GENOMIC DNA]</scope>
    <source>
        <strain evidence="6">CCUG 66188</strain>
    </source>
</reference>
<evidence type="ECO:0000313" key="4">
    <source>
        <dbReference type="EMBL" id="MFC6762969.1"/>
    </source>
</evidence>
<dbReference type="InterPro" id="IPR011762">
    <property type="entry name" value="COA_CT_N"/>
</dbReference>
<accession>A0ABW2BBW5</accession>
<dbReference type="GO" id="GO:0016740">
    <property type="term" value="F:transferase activity"/>
    <property type="evidence" value="ECO:0007669"/>
    <property type="project" value="UniProtKB-KW"/>
</dbReference>
<dbReference type="InterPro" id="IPR045190">
    <property type="entry name" value="MCCB/AccD1-like"/>
</dbReference>
<dbReference type="InterPro" id="IPR034733">
    <property type="entry name" value="AcCoA_carboxyl_beta"/>
</dbReference>
<name>A0ABW2BBW5_9RHOB</name>
<feature type="domain" description="CoA carboxyltransferase N-terminal" evidence="1">
    <location>
        <begin position="22"/>
        <end position="172"/>
    </location>
</feature>
<protein>
    <submittedName>
        <fullName evidence="4">Carboxyl transferase domain-containing protein</fullName>
    </submittedName>
</protein>
<evidence type="ECO:0000313" key="3">
    <source>
        <dbReference type="EMBL" id="MFC6762760.1"/>
    </source>
</evidence>
<gene>
    <name evidence="2" type="ORF">ACFQFQ_29195</name>
    <name evidence="3" type="ORF">ACFQFQ_29355</name>
    <name evidence="4" type="ORF">ACFQFQ_30620</name>
    <name evidence="5" type="ORF">ACFQFQ_32895</name>
</gene>
<comment type="caution">
    <text evidence="4">The sequence shown here is derived from an EMBL/GenBank/DDBJ whole genome shotgun (WGS) entry which is preliminary data.</text>
</comment>
<dbReference type="Proteomes" id="UP001596353">
    <property type="component" value="Unassembled WGS sequence"/>
</dbReference>
<evidence type="ECO:0000259" key="1">
    <source>
        <dbReference type="PROSITE" id="PS50980"/>
    </source>
</evidence>
<dbReference type="InterPro" id="IPR029045">
    <property type="entry name" value="ClpP/crotonase-like_dom_sf"/>
</dbReference>
<evidence type="ECO:0000313" key="5">
    <source>
        <dbReference type="EMBL" id="MFC6763327.1"/>
    </source>
</evidence>
<dbReference type="PANTHER" id="PTHR22855">
    <property type="entry name" value="ACETYL, PROPIONYL, PYRUVATE, AND GLUTACONYL CARBOXYLASE-RELATED"/>
    <property type="match status" value="1"/>
</dbReference>
<evidence type="ECO:0000313" key="2">
    <source>
        <dbReference type="EMBL" id="MFC6762734.1"/>
    </source>
</evidence>
<dbReference type="Gene3D" id="3.90.226.10">
    <property type="entry name" value="2-enoyl-CoA Hydratase, Chain A, domain 1"/>
    <property type="match status" value="1"/>
</dbReference>
<dbReference type="EMBL" id="JBHSWG010000006">
    <property type="protein sequence ID" value="MFC6762760.1"/>
    <property type="molecule type" value="Genomic_DNA"/>
</dbReference>
<dbReference type="EMBL" id="JBHSWG010000005">
    <property type="protein sequence ID" value="MFC6762734.1"/>
    <property type="molecule type" value="Genomic_DNA"/>
</dbReference>
<reference evidence="4" key="3">
    <citation type="submission" date="2024-09" db="EMBL/GenBank/DDBJ databases">
        <authorList>
            <person name="Sun Q."/>
            <person name="Mori K."/>
        </authorList>
    </citation>
    <scope>NUCLEOTIDE SEQUENCE</scope>
    <source>
        <strain evidence="4">NBRC 109054</strain>
    </source>
</reference>
<dbReference type="PROSITE" id="PS50980">
    <property type="entry name" value="COA_CT_NTER"/>
    <property type="match status" value="1"/>
</dbReference>
<proteinExistence type="predicted"/>
<sequence length="172" mass="19010">MRRIESLIDTNAADYKANYAAMSERLKEFHARQHAARFERPQRDIDRLERQNKLGVRERLKLLLDPGTPFLEFSTLAACREYDGTVPGAAVVTGIGIVQGREVAIHANDASVKGGAWYPHTVKKVVRLLDVALENRLPVVHICDSAAVSCRCNMASFPTAIWAGGCFATRSS</sequence>